<dbReference type="RefSeq" id="WP_133817446.1">
    <property type="nucleotide sequence ID" value="NZ_SNZH01000002.1"/>
</dbReference>
<reference evidence="2 3" key="1">
    <citation type="submission" date="2019-03" db="EMBL/GenBank/DDBJ databases">
        <title>Genomic Encyclopedia of Type Strains, Phase IV (KMG-IV): sequencing the most valuable type-strain genomes for metagenomic binning, comparative biology and taxonomic classification.</title>
        <authorList>
            <person name="Goeker M."/>
        </authorList>
    </citation>
    <scope>NUCLEOTIDE SEQUENCE [LARGE SCALE GENOMIC DNA]</scope>
    <source>
        <strain evidence="2 3">DSM 21667</strain>
    </source>
</reference>
<name>A0A4R6Z7M5_9GAMM</name>
<evidence type="ECO:0000313" key="3">
    <source>
        <dbReference type="Proteomes" id="UP000295293"/>
    </source>
</evidence>
<feature type="signal peptide" evidence="1">
    <location>
        <begin position="1"/>
        <end position="21"/>
    </location>
</feature>
<dbReference type="EMBL" id="SNZH01000002">
    <property type="protein sequence ID" value="TDR47734.1"/>
    <property type="molecule type" value="Genomic_DNA"/>
</dbReference>
<protein>
    <submittedName>
        <fullName evidence="2">Uncharacterized protein</fullName>
    </submittedName>
</protein>
<sequence>MKKGICALALLGLSALLPAQAMYINPQGTGQVLLFPYYTAQDGQTTLISVTNTKNTSKLMRISIHEANNAREVLDFWISLSPHDSWVGSIGGTGDKLPATLSTRDTTCTAPDKPDWDRPLPGGGWSVDMRPYAFIDDNNDSGPRLPARTREGYVEVIEMAELSGSLATAAVTRQCAVLTFIDPSSPDLLPPGGGLSGHFAIADVAAGTLLGGSATAIEDFSSFVLVNDLGVSATLQQGNSEPGVVFADIPVEGRTSRLAYSTVAPNNAIDAVSALLAADSLQADIASDAAAGSFTEWVVTLPTKPFYTDNQIVGVGLGDPGAISPFEETFGETHSGGSCSRFAASARDEEGRPIVLNPDPAAAPARSAAQALPPFSLCRVTNVLHFGDTLTAGATPLLHSRLGVKVWNPQPSFSAGRVQLDFSRRNDGTPRLLRPSMDSNLTLRGMPLIGFAAYKYTSDNVLPGSLSGQAYLLPLSDKRTVCTNAQGTAIACP</sequence>
<accession>A0A4R6Z7M5</accession>
<dbReference type="AlphaFoldDB" id="A0A4R6Z7M5"/>
<dbReference type="OrthoDB" id="5763254at2"/>
<feature type="chain" id="PRO_5020824008" evidence="1">
    <location>
        <begin position="22"/>
        <end position="493"/>
    </location>
</feature>
<keyword evidence="3" id="KW-1185">Reference proteome</keyword>
<evidence type="ECO:0000313" key="2">
    <source>
        <dbReference type="EMBL" id="TDR47734.1"/>
    </source>
</evidence>
<proteinExistence type="predicted"/>
<organism evidence="2 3">
    <name type="scientific">Tahibacter aquaticus</name>
    <dbReference type="NCBI Taxonomy" id="520092"/>
    <lineage>
        <taxon>Bacteria</taxon>
        <taxon>Pseudomonadati</taxon>
        <taxon>Pseudomonadota</taxon>
        <taxon>Gammaproteobacteria</taxon>
        <taxon>Lysobacterales</taxon>
        <taxon>Rhodanobacteraceae</taxon>
        <taxon>Tahibacter</taxon>
    </lineage>
</organism>
<evidence type="ECO:0000256" key="1">
    <source>
        <dbReference type="SAM" id="SignalP"/>
    </source>
</evidence>
<dbReference type="Proteomes" id="UP000295293">
    <property type="component" value="Unassembled WGS sequence"/>
</dbReference>
<gene>
    <name evidence="2" type="ORF">DFR29_102394</name>
</gene>
<keyword evidence="1" id="KW-0732">Signal</keyword>
<comment type="caution">
    <text evidence="2">The sequence shown here is derived from an EMBL/GenBank/DDBJ whole genome shotgun (WGS) entry which is preliminary data.</text>
</comment>